<feature type="binding site" evidence="10">
    <location>
        <begin position="453"/>
        <end position="454"/>
    </location>
    <ligand>
        <name>L-glutamate</name>
        <dbReference type="ChEBI" id="CHEBI:29985"/>
    </ligand>
</feature>
<dbReference type="NCBIfam" id="TIGR00066">
    <property type="entry name" value="g_glut_trans"/>
    <property type="match status" value="1"/>
</dbReference>
<keyword evidence="5 11" id="KW-0378">Hydrolase</keyword>
<dbReference type="Pfam" id="PF01019">
    <property type="entry name" value="G_glu_transpept"/>
    <property type="match status" value="1"/>
</dbReference>
<comment type="PTM">
    <text evidence="11">Cleaved by autocatalysis into a large and a small subunit.</text>
</comment>
<feature type="signal peptide" evidence="12">
    <location>
        <begin position="1"/>
        <end position="18"/>
    </location>
</feature>
<dbReference type="Gene3D" id="1.10.246.130">
    <property type="match status" value="1"/>
</dbReference>
<evidence type="ECO:0000256" key="1">
    <source>
        <dbReference type="ARBA" id="ARBA00001049"/>
    </source>
</evidence>
<keyword evidence="6 11" id="KW-0865">Zymogen</keyword>
<evidence type="ECO:0000256" key="8">
    <source>
        <dbReference type="ARBA" id="ARBA00047417"/>
    </source>
</evidence>
<comment type="catalytic activity">
    <reaction evidence="8 11">
        <text>an N-terminal (5-L-glutamyl)-[peptide] + an alpha-amino acid = 5-L-glutamyl amino acid + an N-terminal L-alpha-aminoacyl-[peptide]</text>
        <dbReference type="Rhea" id="RHEA:23904"/>
        <dbReference type="Rhea" id="RHEA-COMP:9780"/>
        <dbReference type="Rhea" id="RHEA-COMP:9795"/>
        <dbReference type="ChEBI" id="CHEBI:77644"/>
        <dbReference type="ChEBI" id="CHEBI:78597"/>
        <dbReference type="ChEBI" id="CHEBI:78599"/>
        <dbReference type="ChEBI" id="CHEBI:78608"/>
        <dbReference type="EC" id="2.3.2.2"/>
    </reaction>
</comment>
<name>A0A3E1NCT6_9BACT</name>
<keyword evidence="4 11" id="KW-0808">Transferase</keyword>
<organism evidence="13 14">
    <name type="scientific">Deminuibacter soli</name>
    <dbReference type="NCBI Taxonomy" id="2291815"/>
    <lineage>
        <taxon>Bacteria</taxon>
        <taxon>Pseudomonadati</taxon>
        <taxon>Bacteroidota</taxon>
        <taxon>Chitinophagia</taxon>
        <taxon>Chitinophagales</taxon>
        <taxon>Chitinophagaceae</taxon>
        <taxon>Deminuibacter</taxon>
    </lineage>
</organism>
<sequence>MRYGLFIASIFSSSVLFAQKSLVGPGKAIDPFHYTTVKTISGSKAAVASAHPLASKVGTAILQQGGNAFDAAIATQLALAVVYPAAGNIGGGGFMLARRQNGTLVALDYREKAPAAATRDMYLDASGNAQTTLSQNGHRASGVPGTVAGLFATAKYGKLPFAQLIQPAIELALHGFAITEREARSLNYTRDAFLQYNTQPIAFVKNTPWKAGDTLIQTELAATLTRIRDNGMKGFYEGTTAQLIAAEMQRGNGLITTNDLKQYQAKERTPVQFNYRGYTIIGFPPPSSGGILLAQMLKMVAPYPLAQYGFQSVRATQLMTEAERRAYADRAQHMGDPDYWKVPSNTLMSDAYLKQRMADYSPDHATPSSAIKAGLVKESDETTHLSVIDAAGNMVTVTTTLNGGYGCRTVVGGAGFFMNNEMDDFSIKPGVPNMYGAVGGEANAIAPGKRMLSSMTPTLVLQNKQPFMVTGTPGGTTIPTSIFQTIVNVIDFKMNATDAVNQPKFHHQWLPDEIDVEKAFPDSVRTSLTNMGYTIKELDGIGRVELICIKHKNGKIILDVAADGRGDDDAEGF</sequence>
<dbReference type="OrthoDB" id="9781342at2"/>
<dbReference type="InterPro" id="IPR043138">
    <property type="entry name" value="GGT_lsub"/>
</dbReference>
<dbReference type="Gene3D" id="3.60.20.40">
    <property type="match status" value="1"/>
</dbReference>
<dbReference type="InterPro" id="IPR043137">
    <property type="entry name" value="GGT_ssub_C"/>
</dbReference>
<evidence type="ECO:0000256" key="4">
    <source>
        <dbReference type="ARBA" id="ARBA00022679"/>
    </source>
</evidence>
<gene>
    <name evidence="13" type="primary">ggt</name>
    <name evidence="13" type="ORF">DXN05_24345</name>
</gene>
<evidence type="ECO:0000256" key="9">
    <source>
        <dbReference type="PIRSR" id="PIRSR600101-1"/>
    </source>
</evidence>
<comment type="catalytic activity">
    <reaction evidence="1 11">
        <text>an S-substituted glutathione + H2O = an S-substituted L-cysteinylglycine + L-glutamate</text>
        <dbReference type="Rhea" id="RHEA:59468"/>
        <dbReference type="ChEBI" id="CHEBI:15377"/>
        <dbReference type="ChEBI" id="CHEBI:29985"/>
        <dbReference type="ChEBI" id="CHEBI:90779"/>
        <dbReference type="ChEBI" id="CHEBI:143103"/>
        <dbReference type="EC" id="3.4.19.13"/>
    </reaction>
</comment>
<evidence type="ECO:0000256" key="10">
    <source>
        <dbReference type="PIRSR" id="PIRSR600101-2"/>
    </source>
</evidence>
<keyword evidence="7 11" id="KW-0012">Acyltransferase</keyword>
<dbReference type="UniPathway" id="UPA00204"/>
<dbReference type="PROSITE" id="PS00462">
    <property type="entry name" value="G_GLU_TRANSPEPTIDASE"/>
    <property type="match status" value="1"/>
</dbReference>
<feature type="chain" id="PRO_5017609495" description="Glutathione hydrolase proenzyme" evidence="12">
    <location>
        <begin position="19"/>
        <end position="573"/>
    </location>
</feature>
<dbReference type="EC" id="3.4.19.13" evidence="11"/>
<comment type="pathway">
    <text evidence="11">Sulfur metabolism; glutathione metabolism.</text>
</comment>
<dbReference type="SUPFAM" id="SSF56235">
    <property type="entry name" value="N-terminal nucleophile aminohydrolases (Ntn hydrolases)"/>
    <property type="match status" value="1"/>
</dbReference>
<evidence type="ECO:0000313" key="13">
    <source>
        <dbReference type="EMBL" id="RFM25578.1"/>
    </source>
</evidence>
<evidence type="ECO:0000256" key="12">
    <source>
        <dbReference type="SAM" id="SignalP"/>
    </source>
</evidence>
<dbReference type="InterPro" id="IPR055262">
    <property type="entry name" value="GGT_CS"/>
</dbReference>
<evidence type="ECO:0000256" key="3">
    <source>
        <dbReference type="ARBA" id="ARBA00009381"/>
    </source>
</evidence>
<dbReference type="PANTHER" id="PTHR43199">
    <property type="entry name" value="GLUTATHIONE HYDROLASE"/>
    <property type="match status" value="1"/>
</dbReference>
<keyword evidence="11" id="KW-0317">Glutathione biosynthesis</keyword>
<dbReference type="PANTHER" id="PTHR43199:SF1">
    <property type="entry name" value="GLUTATHIONE HYDROLASE PROENZYME"/>
    <property type="match status" value="1"/>
</dbReference>
<feature type="binding site" evidence="10">
    <location>
        <begin position="400"/>
        <end position="402"/>
    </location>
    <ligand>
        <name>L-glutamate</name>
        <dbReference type="ChEBI" id="CHEBI:29985"/>
    </ligand>
</feature>
<dbReference type="GO" id="GO:0006751">
    <property type="term" value="P:glutathione catabolic process"/>
    <property type="evidence" value="ECO:0007669"/>
    <property type="project" value="UniProtKB-UniRule"/>
</dbReference>
<dbReference type="Proteomes" id="UP000261284">
    <property type="component" value="Unassembled WGS sequence"/>
</dbReference>
<protein>
    <recommendedName>
        <fullName evidence="11">Glutathione hydrolase proenzyme</fullName>
        <ecNumber evidence="11">2.3.2.2</ecNumber>
        <ecNumber evidence="11">3.4.19.13</ecNumber>
    </recommendedName>
    <component>
        <recommendedName>
            <fullName evidence="11">Glutathione hydrolase large chain</fullName>
        </recommendedName>
    </component>
    <component>
        <recommendedName>
            <fullName evidence="11">Glutathione hydrolase small chain</fullName>
        </recommendedName>
    </component>
</protein>
<dbReference type="AlphaFoldDB" id="A0A3E1NCT6"/>
<evidence type="ECO:0000256" key="6">
    <source>
        <dbReference type="ARBA" id="ARBA00023145"/>
    </source>
</evidence>
<evidence type="ECO:0000256" key="7">
    <source>
        <dbReference type="ARBA" id="ARBA00023315"/>
    </source>
</evidence>
<evidence type="ECO:0000313" key="14">
    <source>
        <dbReference type="Proteomes" id="UP000261284"/>
    </source>
</evidence>
<feature type="binding site" evidence="10">
    <location>
        <position position="424"/>
    </location>
    <ligand>
        <name>L-glutamate</name>
        <dbReference type="ChEBI" id="CHEBI:29985"/>
    </ligand>
</feature>
<reference evidence="13 14" key="1">
    <citation type="submission" date="2018-08" db="EMBL/GenBank/DDBJ databases">
        <title>Chitinophagaceae sp. K23C18032701, a novel bacterium isolated from forest soil.</title>
        <authorList>
            <person name="Wang C."/>
        </authorList>
    </citation>
    <scope>NUCLEOTIDE SEQUENCE [LARGE SCALE GENOMIC DNA]</scope>
    <source>
        <strain evidence="13 14">K23C18032701</strain>
    </source>
</reference>
<feature type="binding site" evidence="10">
    <location>
        <position position="475"/>
    </location>
    <ligand>
        <name>L-glutamate</name>
        <dbReference type="ChEBI" id="CHEBI:29985"/>
    </ligand>
</feature>
<dbReference type="GO" id="GO:0036374">
    <property type="term" value="F:glutathione hydrolase activity"/>
    <property type="evidence" value="ECO:0007669"/>
    <property type="project" value="UniProtKB-UniRule"/>
</dbReference>
<comment type="subunit">
    <text evidence="11">This enzyme consists of two polypeptide chains, which are synthesized in precursor form from a single polypeptide.</text>
</comment>
<feature type="binding site" evidence="10">
    <location>
        <position position="110"/>
    </location>
    <ligand>
        <name>L-glutamate</name>
        <dbReference type="ChEBI" id="CHEBI:29985"/>
    </ligand>
</feature>
<comment type="caution">
    <text evidence="13">The sequence shown here is derived from an EMBL/GenBank/DDBJ whole genome shotgun (WGS) entry which is preliminary data.</text>
</comment>
<comment type="catalytic activity">
    <reaction evidence="2 11">
        <text>glutathione + H2O = L-cysteinylglycine + L-glutamate</text>
        <dbReference type="Rhea" id="RHEA:28807"/>
        <dbReference type="ChEBI" id="CHEBI:15377"/>
        <dbReference type="ChEBI" id="CHEBI:29985"/>
        <dbReference type="ChEBI" id="CHEBI:57925"/>
        <dbReference type="ChEBI" id="CHEBI:61694"/>
        <dbReference type="EC" id="3.4.19.13"/>
    </reaction>
</comment>
<proteinExistence type="inferred from homology"/>
<dbReference type="InterPro" id="IPR051792">
    <property type="entry name" value="GGT_bact"/>
</dbReference>
<keyword evidence="14" id="KW-1185">Reference proteome</keyword>
<dbReference type="InterPro" id="IPR000101">
    <property type="entry name" value="GGT_peptidase"/>
</dbReference>
<dbReference type="GO" id="GO:0006750">
    <property type="term" value="P:glutathione biosynthetic process"/>
    <property type="evidence" value="ECO:0007669"/>
    <property type="project" value="UniProtKB-KW"/>
</dbReference>
<dbReference type="PRINTS" id="PR01210">
    <property type="entry name" value="GGTRANSPTASE"/>
</dbReference>
<feature type="active site" description="Nucleophile" evidence="9">
    <location>
        <position position="382"/>
    </location>
</feature>
<dbReference type="InterPro" id="IPR029055">
    <property type="entry name" value="Ntn_hydrolases_N"/>
</dbReference>
<dbReference type="EC" id="2.3.2.2" evidence="11"/>
<evidence type="ECO:0000256" key="2">
    <source>
        <dbReference type="ARBA" id="ARBA00001089"/>
    </source>
</evidence>
<evidence type="ECO:0000256" key="5">
    <source>
        <dbReference type="ARBA" id="ARBA00022801"/>
    </source>
</evidence>
<dbReference type="EMBL" id="QTJU01000020">
    <property type="protein sequence ID" value="RFM25578.1"/>
    <property type="molecule type" value="Genomic_DNA"/>
</dbReference>
<dbReference type="GO" id="GO:0103068">
    <property type="term" value="F:leukotriene C4 gamma-glutamyl transferase activity"/>
    <property type="evidence" value="ECO:0007669"/>
    <property type="project" value="UniProtKB-EC"/>
</dbReference>
<keyword evidence="12" id="KW-0732">Signal</keyword>
<comment type="similarity">
    <text evidence="3 11">Belongs to the gamma-glutamyltransferase family.</text>
</comment>
<evidence type="ECO:0000256" key="11">
    <source>
        <dbReference type="RuleBase" id="RU368036"/>
    </source>
</evidence>
<accession>A0A3E1NCT6</accession>